<reference evidence="10 11" key="1">
    <citation type="submission" date="2015-12" db="EMBL/GenBank/DDBJ databases">
        <authorList>
            <person name="Shamseldin A."/>
            <person name="Moawad H."/>
            <person name="Abd El-Rahim W.M."/>
            <person name="Sadowsky M.J."/>
        </authorList>
    </citation>
    <scope>NUCLEOTIDE SEQUENCE [LARGE SCALE GENOMIC DNA]</scope>
    <source>
        <strain evidence="10 11">S43</strain>
    </source>
</reference>
<dbReference type="InterPro" id="IPR020578">
    <property type="entry name" value="Aminotrans_V_PyrdxlP_BS"/>
</dbReference>
<keyword evidence="5 8" id="KW-0663">Pyridoxal phosphate</keyword>
<protein>
    <recommendedName>
        <fullName evidence="3 8">Cysteine desulfurase</fullName>
        <ecNumber evidence="3 8">2.8.1.7</ecNumber>
    </recommendedName>
</protein>
<accession>A0A2N4T326</accession>
<comment type="catalytic activity">
    <reaction evidence="6 8">
        <text>(sulfur carrier)-H + L-cysteine = (sulfur carrier)-SH + L-alanine</text>
        <dbReference type="Rhea" id="RHEA:43892"/>
        <dbReference type="Rhea" id="RHEA-COMP:14737"/>
        <dbReference type="Rhea" id="RHEA-COMP:14739"/>
        <dbReference type="ChEBI" id="CHEBI:29917"/>
        <dbReference type="ChEBI" id="CHEBI:35235"/>
        <dbReference type="ChEBI" id="CHEBI:57972"/>
        <dbReference type="ChEBI" id="CHEBI:64428"/>
        <dbReference type="EC" id="2.8.1.7"/>
    </reaction>
</comment>
<dbReference type="PROSITE" id="PS00595">
    <property type="entry name" value="AA_TRANSFER_CLASS_5"/>
    <property type="match status" value="1"/>
</dbReference>
<dbReference type="RefSeq" id="WP_101852199.1">
    <property type="nucleotide sequence ID" value="NZ_LOMZ01000001.1"/>
</dbReference>
<dbReference type="PANTHER" id="PTHR43586">
    <property type="entry name" value="CYSTEINE DESULFURASE"/>
    <property type="match status" value="1"/>
</dbReference>
<organism evidence="10 11">
    <name type="scientific">Kocuria flava</name>
    <dbReference type="NCBI Taxonomy" id="446860"/>
    <lineage>
        <taxon>Bacteria</taxon>
        <taxon>Bacillati</taxon>
        <taxon>Actinomycetota</taxon>
        <taxon>Actinomycetes</taxon>
        <taxon>Micrococcales</taxon>
        <taxon>Micrococcaceae</taxon>
        <taxon>Kocuria</taxon>
    </lineage>
</organism>
<evidence type="ECO:0000256" key="8">
    <source>
        <dbReference type="RuleBase" id="RU004506"/>
    </source>
</evidence>
<dbReference type="Gene3D" id="3.40.640.10">
    <property type="entry name" value="Type I PLP-dependent aspartate aminotransferase-like (Major domain)"/>
    <property type="match status" value="1"/>
</dbReference>
<evidence type="ECO:0000313" key="11">
    <source>
        <dbReference type="Proteomes" id="UP000234632"/>
    </source>
</evidence>
<comment type="similarity">
    <text evidence="2 8">Belongs to the class-V pyridoxal-phosphate-dependent aminotransferase family. Csd subfamily.</text>
</comment>
<dbReference type="InterPro" id="IPR015424">
    <property type="entry name" value="PyrdxlP-dep_Trfase"/>
</dbReference>
<dbReference type="SUPFAM" id="SSF53383">
    <property type="entry name" value="PLP-dependent transferases"/>
    <property type="match status" value="1"/>
</dbReference>
<dbReference type="InterPro" id="IPR010970">
    <property type="entry name" value="Cys_dSase_SufS"/>
</dbReference>
<feature type="domain" description="Aminotransferase class V" evidence="9">
    <location>
        <begin position="35"/>
        <end position="417"/>
    </location>
</feature>
<dbReference type="PANTHER" id="PTHR43586:SF8">
    <property type="entry name" value="CYSTEINE DESULFURASE 1, CHLOROPLASTIC"/>
    <property type="match status" value="1"/>
</dbReference>
<dbReference type="GO" id="GO:0006534">
    <property type="term" value="P:cysteine metabolic process"/>
    <property type="evidence" value="ECO:0007669"/>
    <property type="project" value="UniProtKB-UniRule"/>
</dbReference>
<dbReference type="NCBIfam" id="TIGR01979">
    <property type="entry name" value="sufS"/>
    <property type="match status" value="1"/>
</dbReference>
<evidence type="ECO:0000256" key="2">
    <source>
        <dbReference type="ARBA" id="ARBA00010447"/>
    </source>
</evidence>
<dbReference type="InterPro" id="IPR015421">
    <property type="entry name" value="PyrdxlP-dep_Trfase_major"/>
</dbReference>
<dbReference type="CDD" id="cd06453">
    <property type="entry name" value="SufS_like"/>
    <property type="match status" value="1"/>
</dbReference>
<evidence type="ECO:0000256" key="1">
    <source>
        <dbReference type="ARBA" id="ARBA00001933"/>
    </source>
</evidence>
<evidence type="ECO:0000259" key="9">
    <source>
        <dbReference type="Pfam" id="PF00266"/>
    </source>
</evidence>
<evidence type="ECO:0000256" key="3">
    <source>
        <dbReference type="ARBA" id="ARBA00012239"/>
    </source>
</evidence>
<dbReference type="GO" id="GO:0030170">
    <property type="term" value="F:pyridoxal phosphate binding"/>
    <property type="evidence" value="ECO:0007669"/>
    <property type="project" value="UniProtKB-UniRule"/>
</dbReference>
<comment type="function">
    <text evidence="8">Catalyzes the removal of elemental sulfur and selenium atoms from L-cysteine, L-cystine, L-selenocysteine, and L-selenocystine to produce L-alanine.</text>
</comment>
<dbReference type="AlphaFoldDB" id="A0A2N4T326"/>
<dbReference type="InterPro" id="IPR015422">
    <property type="entry name" value="PyrdxlP-dep_Trfase_small"/>
</dbReference>
<evidence type="ECO:0000313" key="10">
    <source>
        <dbReference type="EMBL" id="PLC12634.1"/>
    </source>
</evidence>
<dbReference type="Proteomes" id="UP000234632">
    <property type="component" value="Unassembled WGS sequence"/>
</dbReference>
<name>A0A2N4T326_9MICC</name>
<dbReference type="EMBL" id="LOMZ01000001">
    <property type="protein sequence ID" value="PLC12634.1"/>
    <property type="molecule type" value="Genomic_DNA"/>
</dbReference>
<keyword evidence="4 8" id="KW-0808">Transferase</keyword>
<dbReference type="InterPro" id="IPR000192">
    <property type="entry name" value="Aminotrans_V_dom"/>
</dbReference>
<comment type="cofactor">
    <cofactor evidence="1 7">
        <name>pyridoxal 5'-phosphate</name>
        <dbReference type="ChEBI" id="CHEBI:597326"/>
    </cofactor>
</comment>
<sequence length="432" mass="45532">MPSTTVPPLTDAEVRALRQDFPLLTGTEVMGVPLVYLDSGATAQKPLAVLDAEREFYLHRNAAVHRGAHTLAVEATDAYEEARRVVAGFVGAGERELVWTSNATEGLNLIAYAFSNATAGRGGQAAERFRLGRGDEIVTTEAEHHANLIPWQELAARTGASLRWIPVDGSGQLDLEAAARVIGERTKVVAFSHVSNVTGALTDVPALVGLAREAGALTVLDACQSVPHLPVDLPGLGVDLAVFSGHKMLGPTGIGALWGRTELLDAMPPFLTGGSMITRVTMEEAEYLPAPTRFEAGTQRIAQTVALAEAVRYLQAVGMERVAAHEHALGQRLAEGIAELEGVRLIGPPPGTERVGLAAVDVAGVHAHDVGQVLDAAGVAVRVGHHCAQPLHRALGLTATTRASTYLYTTTEDVDRFLAELAGVRAYFGVAG</sequence>
<evidence type="ECO:0000256" key="4">
    <source>
        <dbReference type="ARBA" id="ARBA00022679"/>
    </source>
</evidence>
<dbReference type="Pfam" id="PF00266">
    <property type="entry name" value="Aminotran_5"/>
    <property type="match status" value="1"/>
</dbReference>
<gene>
    <name evidence="10" type="ORF">AUQ48_10910</name>
</gene>
<dbReference type="EC" id="2.8.1.7" evidence="3 8"/>
<proteinExistence type="inferred from homology"/>
<evidence type="ECO:0000256" key="5">
    <source>
        <dbReference type="ARBA" id="ARBA00022898"/>
    </source>
</evidence>
<dbReference type="GO" id="GO:0031071">
    <property type="term" value="F:cysteine desulfurase activity"/>
    <property type="evidence" value="ECO:0007669"/>
    <property type="project" value="UniProtKB-UniRule"/>
</dbReference>
<comment type="caution">
    <text evidence="10">The sequence shown here is derived from an EMBL/GenBank/DDBJ whole genome shotgun (WGS) entry which is preliminary data.</text>
</comment>
<evidence type="ECO:0000256" key="6">
    <source>
        <dbReference type="ARBA" id="ARBA00050776"/>
    </source>
</evidence>
<evidence type="ECO:0000256" key="7">
    <source>
        <dbReference type="RuleBase" id="RU004504"/>
    </source>
</evidence>
<dbReference type="Gene3D" id="3.90.1150.10">
    <property type="entry name" value="Aspartate Aminotransferase, domain 1"/>
    <property type="match status" value="1"/>
</dbReference>